<reference evidence="2 3" key="1">
    <citation type="submission" date="2019-03" db="EMBL/GenBank/DDBJ databases">
        <title>The complete genome sequence of Swingsia samuiensis NBRC107927(T).</title>
        <authorList>
            <person name="Chua K.-O."/>
            <person name="Chan K.-G."/>
            <person name="See-Too W.-S."/>
        </authorList>
    </citation>
    <scope>NUCLEOTIDE SEQUENCE [LARGE SCALE GENOMIC DNA]</scope>
    <source>
        <strain evidence="2 3">AH83</strain>
    </source>
</reference>
<name>A0A4Y6UGX2_9PROT</name>
<dbReference type="Proteomes" id="UP000316313">
    <property type="component" value="Chromosome"/>
</dbReference>
<organism evidence="2 3">
    <name type="scientific">Swingsia samuiensis</name>
    <dbReference type="NCBI Taxonomy" id="1293412"/>
    <lineage>
        <taxon>Bacteria</taxon>
        <taxon>Pseudomonadati</taxon>
        <taxon>Pseudomonadota</taxon>
        <taxon>Alphaproteobacteria</taxon>
        <taxon>Acetobacterales</taxon>
        <taxon>Acetobacteraceae</taxon>
        <taxon>Swingsia</taxon>
    </lineage>
</organism>
<evidence type="ECO:0000313" key="2">
    <source>
        <dbReference type="EMBL" id="QDH16822.1"/>
    </source>
</evidence>
<evidence type="ECO:0000256" key="1">
    <source>
        <dbReference type="SAM" id="Phobius"/>
    </source>
</evidence>
<dbReference type="RefSeq" id="WP_141460158.1">
    <property type="nucleotide sequence ID" value="NZ_CP038141.1"/>
</dbReference>
<evidence type="ECO:0000313" key="3">
    <source>
        <dbReference type="Proteomes" id="UP000316313"/>
    </source>
</evidence>
<dbReference type="KEGG" id="ssam:E3D00_03990"/>
<proteinExistence type="predicted"/>
<feature type="transmembrane region" description="Helical" evidence="1">
    <location>
        <begin position="53"/>
        <end position="78"/>
    </location>
</feature>
<sequence>MHFLQICLLMMAVVLKQFLALGDHTYLNYHKRLGQHIMPSLTLLHLINLPIHLLVQFSMIGIIPVLGASIISSIASLASRRISRH</sequence>
<keyword evidence="3" id="KW-1185">Reference proteome</keyword>
<keyword evidence="1" id="KW-0812">Transmembrane</keyword>
<dbReference type="EMBL" id="CP038141">
    <property type="protein sequence ID" value="QDH16822.1"/>
    <property type="molecule type" value="Genomic_DNA"/>
</dbReference>
<protein>
    <submittedName>
        <fullName evidence="2">Uncharacterized protein</fullName>
    </submittedName>
</protein>
<gene>
    <name evidence="2" type="ORF">E3D00_03990</name>
</gene>
<accession>A0A4Y6UGX2</accession>
<dbReference type="AlphaFoldDB" id="A0A4Y6UGX2"/>
<keyword evidence="1" id="KW-0472">Membrane</keyword>
<keyword evidence="1" id="KW-1133">Transmembrane helix</keyword>